<dbReference type="AlphaFoldDB" id="A0A948WX59"/>
<evidence type="ECO:0000313" key="2">
    <source>
        <dbReference type="Proteomes" id="UP000733611"/>
    </source>
</evidence>
<evidence type="ECO:0000313" key="1">
    <source>
        <dbReference type="EMBL" id="MBU3843490.1"/>
    </source>
</evidence>
<gene>
    <name evidence="1" type="ORF">H9847_01255</name>
</gene>
<protein>
    <submittedName>
        <fullName evidence="1">Uncharacterized protein</fullName>
    </submittedName>
</protein>
<dbReference type="EMBL" id="JAHLFE010000018">
    <property type="protein sequence ID" value="MBU3843490.1"/>
    <property type="molecule type" value="Genomic_DNA"/>
</dbReference>
<comment type="caution">
    <text evidence="1">The sequence shown here is derived from an EMBL/GenBank/DDBJ whole genome shotgun (WGS) entry which is preliminary data.</text>
</comment>
<reference evidence="1" key="1">
    <citation type="journal article" date="2021" name="PeerJ">
        <title>Extensive microbial diversity within the chicken gut microbiome revealed by metagenomics and culture.</title>
        <authorList>
            <person name="Gilroy R."/>
            <person name="Ravi A."/>
            <person name="Getino M."/>
            <person name="Pursley I."/>
            <person name="Horton D.L."/>
            <person name="Alikhan N.F."/>
            <person name="Baker D."/>
            <person name="Gharbi K."/>
            <person name="Hall N."/>
            <person name="Watson M."/>
            <person name="Adriaenssens E.M."/>
            <person name="Foster-Nyarko E."/>
            <person name="Jarju S."/>
            <person name="Secka A."/>
            <person name="Antonio M."/>
            <person name="Oren A."/>
            <person name="Chaudhuri R.R."/>
            <person name="La Ragione R."/>
            <person name="Hildebrand F."/>
            <person name="Pallen M.J."/>
        </authorList>
    </citation>
    <scope>NUCLEOTIDE SEQUENCE</scope>
    <source>
        <strain evidence="1">378</strain>
    </source>
</reference>
<name>A0A948WX59_9GAMM</name>
<accession>A0A948WX59</accession>
<dbReference type="Proteomes" id="UP000733611">
    <property type="component" value="Unassembled WGS sequence"/>
</dbReference>
<proteinExistence type="predicted"/>
<organism evidence="1 2">
    <name type="scientific">Candidatus Anaerobiospirillum pullicola</name>
    <dbReference type="NCBI Taxonomy" id="2838451"/>
    <lineage>
        <taxon>Bacteria</taxon>
        <taxon>Pseudomonadati</taxon>
        <taxon>Pseudomonadota</taxon>
        <taxon>Gammaproteobacteria</taxon>
        <taxon>Aeromonadales</taxon>
        <taxon>Succinivibrionaceae</taxon>
        <taxon>Anaerobiospirillum</taxon>
    </lineage>
</organism>
<sequence length="95" mass="10735">MSHKPAASKSRLYARGACFIYSADRGRRRNNYFLAAAVMRRKLLINGLNKPFLLKPNRKASQASGTFMRRSGDMGLKPHKSALFAKARATYQRLC</sequence>
<reference evidence="1" key="2">
    <citation type="submission" date="2021-04" db="EMBL/GenBank/DDBJ databases">
        <authorList>
            <person name="Gilroy R."/>
        </authorList>
    </citation>
    <scope>NUCLEOTIDE SEQUENCE</scope>
    <source>
        <strain evidence="1">378</strain>
    </source>
</reference>